<keyword evidence="1 2" id="KW-0732">Signal</keyword>
<dbReference type="OrthoDB" id="9815946at2"/>
<protein>
    <submittedName>
        <fullName evidence="3">TRAP-type C4-dicarboxylate transport system substrate-binding protein</fullName>
    </submittedName>
</protein>
<sequence length="375" mass="41665">MKSRFFSRLAKLAVTAAVGALVLTGCEQGIVKGADNFYFNVANGALDGTQHHRVAEEYFDAVEEASDGRIEFNRTSFEAVCAMNEVADCVRDGRADIGLTVADYTPHLLPTLSVMSITFLNNDIQASVEALYDLHQNYEPARQQLESANLEYISTWPVGALLIGSKTPVNSLDDVKGLRARAAGPVTQRSLEAAGVNVNAFTAAETYENLQRGAIDSVAASLDFGVNYKVTEQLPYWADPGLGQYTAYGMWWNKNSYDSLTPELQEIVDDVTREFNEGRTIEIANAELENICQGMLDSPDVESFHTWPEEETQKWIDVAADEAESAWLEIMNDYNFADADRYLEKYIETYKQYESPDNPVDAGIACAGRWQELHN</sequence>
<feature type="signal peptide" evidence="2">
    <location>
        <begin position="1"/>
        <end position="16"/>
    </location>
</feature>
<name>A0A543AG92_9MICC</name>
<dbReference type="InterPro" id="IPR038404">
    <property type="entry name" value="TRAP_DctP_sf"/>
</dbReference>
<evidence type="ECO:0000313" key="4">
    <source>
        <dbReference type="Proteomes" id="UP000319746"/>
    </source>
</evidence>
<dbReference type="Gene3D" id="3.40.190.170">
    <property type="entry name" value="Bacterial extracellular solute-binding protein, family 7"/>
    <property type="match status" value="1"/>
</dbReference>
<dbReference type="AlphaFoldDB" id="A0A543AG92"/>
<dbReference type="PANTHER" id="PTHR33376">
    <property type="match status" value="1"/>
</dbReference>
<dbReference type="InterPro" id="IPR018389">
    <property type="entry name" value="DctP_fam"/>
</dbReference>
<dbReference type="PANTHER" id="PTHR33376:SF5">
    <property type="entry name" value="EXTRACYTOPLASMIC SOLUTE RECEPTOR PROTEIN"/>
    <property type="match status" value="1"/>
</dbReference>
<dbReference type="PROSITE" id="PS51257">
    <property type="entry name" value="PROKAR_LIPOPROTEIN"/>
    <property type="match status" value="1"/>
</dbReference>
<gene>
    <name evidence="3" type="ORF">FB556_2080</name>
</gene>
<dbReference type="GO" id="GO:0055085">
    <property type="term" value="P:transmembrane transport"/>
    <property type="evidence" value="ECO:0007669"/>
    <property type="project" value="InterPro"/>
</dbReference>
<evidence type="ECO:0000256" key="1">
    <source>
        <dbReference type="ARBA" id="ARBA00022729"/>
    </source>
</evidence>
<evidence type="ECO:0000313" key="3">
    <source>
        <dbReference type="EMBL" id="TQL71592.1"/>
    </source>
</evidence>
<reference evidence="3 4" key="1">
    <citation type="submission" date="2019-06" db="EMBL/GenBank/DDBJ databases">
        <title>Sequencing the genomes of 1000 actinobacteria strains.</title>
        <authorList>
            <person name="Klenk H.-P."/>
        </authorList>
    </citation>
    <scope>NUCLEOTIDE SEQUENCE [LARGE SCALE GENOMIC DNA]</scope>
    <source>
        <strain evidence="3 4">DSM 24083</strain>
    </source>
</reference>
<comment type="caution">
    <text evidence="3">The sequence shown here is derived from an EMBL/GenBank/DDBJ whole genome shotgun (WGS) entry which is preliminary data.</text>
</comment>
<dbReference type="Pfam" id="PF03480">
    <property type="entry name" value="DctP"/>
    <property type="match status" value="1"/>
</dbReference>
<dbReference type="Proteomes" id="UP000319746">
    <property type="component" value="Unassembled WGS sequence"/>
</dbReference>
<evidence type="ECO:0000256" key="2">
    <source>
        <dbReference type="SAM" id="SignalP"/>
    </source>
</evidence>
<organism evidence="3 4">
    <name type="scientific">Enteractinococcus coprophilus</name>
    <dbReference type="NCBI Taxonomy" id="1027633"/>
    <lineage>
        <taxon>Bacteria</taxon>
        <taxon>Bacillati</taxon>
        <taxon>Actinomycetota</taxon>
        <taxon>Actinomycetes</taxon>
        <taxon>Micrococcales</taxon>
        <taxon>Micrococcaceae</taxon>
    </lineage>
</organism>
<dbReference type="RefSeq" id="WP_141867294.1">
    <property type="nucleotide sequence ID" value="NZ_BAABAN010000001.1"/>
</dbReference>
<dbReference type="EMBL" id="VFOU01000003">
    <property type="protein sequence ID" value="TQL71592.1"/>
    <property type="molecule type" value="Genomic_DNA"/>
</dbReference>
<accession>A0A543AG92</accession>
<keyword evidence="4" id="KW-1185">Reference proteome</keyword>
<proteinExistence type="predicted"/>
<dbReference type="NCBIfam" id="NF037995">
    <property type="entry name" value="TRAP_S1"/>
    <property type="match status" value="1"/>
</dbReference>
<feature type="chain" id="PRO_5038994449" evidence="2">
    <location>
        <begin position="17"/>
        <end position="375"/>
    </location>
</feature>